<comment type="subcellular location">
    <subcellularLocation>
        <location evidence="1">Membrane</location>
        <topology evidence="1">Multi-pass membrane protein</topology>
    </subcellularLocation>
</comment>
<evidence type="ECO:0000256" key="7">
    <source>
        <dbReference type="SAM" id="Phobius"/>
    </source>
</evidence>
<evidence type="ECO:0000313" key="9">
    <source>
        <dbReference type="Proteomes" id="UP000009022"/>
    </source>
</evidence>
<dbReference type="EMBL" id="DS985249">
    <property type="protein sequence ID" value="EDV22460.1"/>
    <property type="molecule type" value="Genomic_DNA"/>
</dbReference>
<accession>B3S4G5</accession>
<feature type="transmembrane region" description="Helical" evidence="7">
    <location>
        <begin position="113"/>
        <end position="135"/>
    </location>
</feature>
<protein>
    <submittedName>
        <fullName evidence="8">Uncharacterized protein</fullName>
    </submittedName>
</protein>
<keyword evidence="3 7" id="KW-0812">Transmembrane</keyword>
<evidence type="ECO:0000313" key="8">
    <source>
        <dbReference type="EMBL" id="EDV22460.1"/>
    </source>
</evidence>
<evidence type="ECO:0000256" key="3">
    <source>
        <dbReference type="ARBA" id="ARBA00022692"/>
    </source>
</evidence>
<keyword evidence="9" id="KW-1185">Reference proteome</keyword>
<comment type="similarity">
    <text evidence="2">Belongs to the TMEM134/TMEM230 family.</text>
</comment>
<reference evidence="8 9" key="1">
    <citation type="journal article" date="2008" name="Nature">
        <title>The Trichoplax genome and the nature of placozoans.</title>
        <authorList>
            <person name="Srivastava M."/>
            <person name="Begovic E."/>
            <person name="Chapman J."/>
            <person name="Putnam N.H."/>
            <person name="Hellsten U."/>
            <person name="Kawashima T."/>
            <person name="Kuo A."/>
            <person name="Mitros T."/>
            <person name="Salamov A."/>
            <person name="Carpenter M.L."/>
            <person name="Signorovitch A.Y."/>
            <person name="Moreno M.A."/>
            <person name="Kamm K."/>
            <person name="Grimwood J."/>
            <person name="Schmutz J."/>
            <person name="Shapiro H."/>
            <person name="Grigoriev I.V."/>
            <person name="Buss L.W."/>
            <person name="Schierwater B."/>
            <person name="Dellaporta S.L."/>
            <person name="Rokhsar D.S."/>
        </authorList>
    </citation>
    <scope>NUCLEOTIDE SEQUENCE [LARGE SCALE GENOMIC DNA]</scope>
    <source>
        <strain evidence="8 9">Grell-BS-1999</strain>
    </source>
</reference>
<evidence type="ECO:0000256" key="6">
    <source>
        <dbReference type="SAM" id="MobiDB-lite"/>
    </source>
</evidence>
<evidence type="ECO:0000256" key="2">
    <source>
        <dbReference type="ARBA" id="ARBA00007743"/>
    </source>
</evidence>
<evidence type="ECO:0000256" key="5">
    <source>
        <dbReference type="ARBA" id="ARBA00023136"/>
    </source>
</evidence>
<evidence type="ECO:0000256" key="1">
    <source>
        <dbReference type="ARBA" id="ARBA00004141"/>
    </source>
</evidence>
<keyword evidence="4 7" id="KW-1133">Transmembrane helix</keyword>
<dbReference type="HOGENOM" id="CLU_1505382_0_0_1"/>
<dbReference type="Pfam" id="PF05915">
    <property type="entry name" value="TMEM_230_134"/>
    <property type="match status" value="1"/>
</dbReference>
<name>B3S4G5_TRIAD</name>
<proteinExistence type="inferred from homology"/>
<feature type="compositionally biased region" description="Basic and acidic residues" evidence="6">
    <location>
        <begin position="67"/>
        <end position="83"/>
    </location>
</feature>
<feature type="region of interest" description="Disordered" evidence="6">
    <location>
        <begin position="1"/>
        <end position="20"/>
    </location>
</feature>
<dbReference type="KEGG" id="tad:TRIADDRAFT_59076"/>
<dbReference type="InterPro" id="IPR008590">
    <property type="entry name" value="TMEM_230/134"/>
</dbReference>
<feature type="region of interest" description="Disordered" evidence="6">
    <location>
        <begin position="54"/>
        <end position="85"/>
    </location>
</feature>
<dbReference type="InParanoid" id="B3S4G5"/>
<gene>
    <name evidence="8" type="ORF">TRIADDRAFT_59076</name>
</gene>
<dbReference type="Proteomes" id="UP000009022">
    <property type="component" value="Unassembled WGS sequence"/>
</dbReference>
<organism evidence="8 9">
    <name type="scientific">Trichoplax adhaerens</name>
    <name type="common">Trichoplax reptans</name>
    <dbReference type="NCBI Taxonomy" id="10228"/>
    <lineage>
        <taxon>Eukaryota</taxon>
        <taxon>Metazoa</taxon>
        <taxon>Placozoa</taxon>
        <taxon>Uniplacotomia</taxon>
        <taxon>Trichoplacea</taxon>
        <taxon>Trichoplacidae</taxon>
        <taxon>Trichoplax</taxon>
    </lineage>
</organism>
<dbReference type="CTD" id="6756217"/>
<sequence>MSEQHQDEPHSPVTKSSAADGERQVGIIKLAAIQIKTEASSVYEKTDGIHCYDAMQDGNKSPSQGNEDCHDNLSPEDPLKHSDSNLSDELEVDQNSFSNLFKHPYIRKQWRSIALAGVLLLAGFSFLMTGVILIINHSSVFIYLLEQTLKAWFSSYVRPYAYCLAIYEHNFALFLQFIK</sequence>
<dbReference type="GeneID" id="6756217"/>
<evidence type="ECO:0000256" key="4">
    <source>
        <dbReference type="ARBA" id="ARBA00022989"/>
    </source>
</evidence>
<dbReference type="RefSeq" id="XP_002115004.1">
    <property type="nucleotide sequence ID" value="XM_002114968.1"/>
</dbReference>
<dbReference type="AlphaFoldDB" id="B3S4G5"/>
<keyword evidence="5 7" id="KW-0472">Membrane</keyword>
<feature type="compositionally biased region" description="Basic and acidic residues" evidence="6">
    <location>
        <begin position="1"/>
        <end position="10"/>
    </location>
</feature>
<dbReference type="GO" id="GO:0016020">
    <property type="term" value="C:membrane"/>
    <property type="evidence" value="ECO:0007669"/>
    <property type="project" value="UniProtKB-SubCell"/>
</dbReference>